<keyword evidence="1" id="KW-0472">Membrane</keyword>
<evidence type="ECO:0000313" key="2">
    <source>
        <dbReference type="EMBL" id="TWI14635.1"/>
    </source>
</evidence>
<evidence type="ECO:0000256" key="1">
    <source>
        <dbReference type="SAM" id="Phobius"/>
    </source>
</evidence>
<dbReference type="EMBL" id="VLKQ01000002">
    <property type="protein sequence ID" value="TWI14635.1"/>
    <property type="molecule type" value="Genomic_DNA"/>
</dbReference>
<comment type="caution">
    <text evidence="2">The sequence shown here is derived from an EMBL/GenBank/DDBJ whole genome shotgun (WGS) entry which is preliminary data.</text>
</comment>
<evidence type="ECO:0000313" key="3">
    <source>
        <dbReference type="Proteomes" id="UP000319848"/>
    </source>
</evidence>
<proteinExistence type="predicted"/>
<reference evidence="2 3" key="1">
    <citation type="journal article" date="2015" name="Stand. Genomic Sci.">
        <title>Genomic Encyclopedia of Bacterial and Archaeal Type Strains, Phase III: the genomes of soil and plant-associated and newly described type strains.</title>
        <authorList>
            <person name="Whitman W.B."/>
            <person name="Woyke T."/>
            <person name="Klenk H.P."/>
            <person name="Zhou Y."/>
            <person name="Lilburn T.G."/>
            <person name="Beck B.J."/>
            <person name="De Vos P."/>
            <person name="Vandamme P."/>
            <person name="Eisen J.A."/>
            <person name="Garrity G."/>
            <person name="Hugenholtz P."/>
            <person name="Kyrpides N.C."/>
        </authorList>
    </citation>
    <scope>NUCLEOTIDE SEQUENCE [LARGE SCALE GENOMIC DNA]</scope>
    <source>
        <strain evidence="2 3">CGMCC 1.7270</strain>
    </source>
</reference>
<dbReference type="RefSeq" id="WP_023570772.1">
    <property type="nucleotide sequence ID" value="NZ_AVBI01000015.1"/>
</dbReference>
<keyword evidence="3" id="KW-1185">Reference proteome</keyword>
<accession>V6S0I7</accession>
<protein>
    <submittedName>
        <fullName evidence="2">Uncharacterized protein</fullName>
    </submittedName>
</protein>
<organism evidence="2 3">
    <name type="scientific">Flavobacterium cauense R2A-7</name>
    <dbReference type="NCBI Taxonomy" id="1341154"/>
    <lineage>
        <taxon>Bacteria</taxon>
        <taxon>Pseudomonadati</taxon>
        <taxon>Bacteroidota</taxon>
        <taxon>Flavobacteriia</taxon>
        <taxon>Flavobacteriales</taxon>
        <taxon>Flavobacteriaceae</taxon>
        <taxon>Flavobacterium</taxon>
    </lineage>
</organism>
<dbReference type="OrthoDB" id="1367298at2"/>
<keyword evidence="1" id="KW-0812">Transmembrane</keyword>
<gene>
    <name evidence="2" type="ORF">IP98_00599</name>
</gene>
<keyword evidence="1" id="KW-1133">Transmembrane helix</keyword>
<sequence length="81" mass="9541">MKNYAIKLVWFTTAFVFIFTGLSQTNVPLPLISTLFILGSFLVPYMVYTVLRDKYKTKKKFKDWYNDYPVKTLEKDETALS</sequence>
<feature type="transmembrane region" description="Helical" evidence="1">
    <location>
        <begin position="33"/>
        <end position="51"/>
    </location>
</feature>
<name>V6S0I7_9FLAO</name>
<dbReference type="Proteomes" id="UP000319848">
    <property type="component" value="Unassembled WGS sequence"/>
</dbReference>
<dbReference type="AlphaFoldDB" id="V6S0I7"/>
<dbReference type="STRING" id="1341154.FCR2A7T_16440"/>